<feature type="domain" description="Csd3-like second N-terminal" evidence="10">
    <location>
        <begin position="172"/>
        <end position="287"/>
    </location>
</feature>
<protein>
    <submittedName>
        <fullName evidence="11">Peptidoglycan DD-metalloendopeptidase family protein</fullName>
    </submittedName>
</protein>
<evidence type="ECO:0000256" key="5">
    <source>
        <dbReference type="ARBA" id="ARBA00022801"/>
    </source>
</evidence>
<keyword evidence="12" id="KW-1185">Reference proteome</keyword>
<dbReference type="CDD" id="cd12797">
    <property type="entry name" value="M23_peptidase"/>
    <property type="match status" value="1"/>
</dbReference>
<evidence type="ECO:0000259" key="9">
    <source>
        <dbReference type="Pfam" id="PF01551"/>
    </source>
</evidence>
<name>A0ABW3SWE2_9CAUL</name>
<dbReference type="Gene3D" id="2.70.70.10">
    <property type="entry name" value="Glucose Permease (Domain IIA)"/>
    <property type="match status" value="1"/>
</dbReference>
<feature type="domain" description="M23ase beta-sheet core" evidence="9">
    <location>
        <begin position="299"/>
        <end position="396"/>
    </location>
</feature>
<dbReference type="InterPro" id="IPR011055">
    <property type="entry name" value="Dup_hybrid_motif"/>
</dbReference>
<dbReference type="Pfam" id="PF19425">
    <property type="entry name" value="Csd3_N2"/>
    <property type="match status" value="1"/>
</dbReference>
<dbReference type="Pfam" id="PF01551">
    <property type="entry name" value="Peptidase_M23"/>
    <property type="match status" value="1"/>
</dbReference>
<evidence type="ECO:0000259" key="10">
    <source>
        <dbReference type="Pfam" id="PF19425"/>
    </source>
</evidence>
<reference evidence="12" key="1">
    <citation type="journal article" date="2019" name="Int. J. Syst. Evol. Microbiol.">
        <title>The Global Catalogue of Microorganisms (GCM) 10K type strain sequencing project: providing services to taxonomists for standard genome sequencing and annotation.</title>
        <authorList>
            <consortium name="The Broad Institute Genomics Platform"/>
            <consortium name="The Broad Institute Genome Sequencing Center for Infectious Disease"/>
            <person name="Wu L."/>
            <person name="Ma J."/>
        </authorList>
    </citation>
    <scope>NUCLEOTIDE SEQUENCE [LARGE SCALE GENOMIC DNA]</scope>
    <source>
        <strain evidence="12">CCUG 55074</strain>
    </source>
</reference>
<dbReference type="PANTHER" id="PTHR21666:SF288">
    <property type="entry name" value="CELL DIVISION PROTEIN YTFB"/>
    <property type="match status" value="1"/>
</dbReference>
<keyword evidence="3" id="KW-0645">Protease</keyword>
<evidence type="ECO:0000313" key="11">
    <source>
        <dbReference type="EMBL" id="MFD1189249.1"/>
    </source>
</evidence>
<evidence type="ECO:0000256" key="1">
    <source>
        <dbReference type="ARBA" id="ARBA00001947"/>
    </source>
</evidence>
<dbReference type="PANTHER" id="PTHR21666">
    <property type="entry name" value="PEPTIDASE-RELATED"/>
    <property type="match status" value="1"/>
</dbReference>
<evidence type="ECO:0000256" key="3">
    <source>
        <dbReference type="ARBA" id="ARBA00022670"/>
    </source>
</evidence>
<gene>
    <name evidence="11" type="ORF">ACFQ27_01540</name>
</gene>
<dbReference type="RefSeq" id="WP_374345300.1">
    <property type="nucleotide sequence ID" value="NZ_JBHTLQ010000002.1"/>
</dbReference>
<evidence type="ECO:0000256" key="2">
    <source>
        <dbReference type="ARBA" id="ARBA00004196"/>
    </source>
</evidence>
<dbReference type="InterPro" id="IPR016047">
    <property type="entry name" value="M23ase_b-sheet_dom"/>
</dbReference>
<dbReference type="SUPFAM" id="SSF51261">
    <property type="entry name" value="Duplicated hybrid motif"/>
    <property type="match status" value="1"/>
</dbReference>
<keyword evidence="5" id="KW-0378">Hydrolase</keyword>
<dbReference type="EMBL" id="JBHTLQ010000002">
    <property type="protein sequence ID" value="MFD1189249.1"/>
    <property type="molecule type" value="Genomic_DNA"/>
</dbReference>
<dbReference type="InterPro" id="IPR045834">
    <property type="entry name" value="Csd3_N2"/>
</dbReference>
<accession>A0ABW3SWE2</accession>
<comment type="subcellular location">
    <subcellularLocation>
        <location evidence="2">Cell envelope</location>
    </subcellularLocation>
</comment>
<feature type="region of interest" description="Disordered" evidence="8">
    <location>
        <begin position="435"/>
        <end position="461"/>
    </location>
</feature>
<keyword evidence="6" id="KW-0862">Zinc</keyword>
<keyword evidence="7" id="KW-0482">Metalloprotease</keyword>
<evidence type="ECO:0000256" key="4">
    <source>
        <dbReference type="ARBA" id="ARBA00022723"/>
    </source>
</evidence>
<dbReference type="Gene3D" id="3.10.450.350">
    <property type="match status" value="1"/>
</dbReference>
<comment type="cofactor">
    <cofactor evidence="1">
        <name>Zn(2+)</name>
        <dbReference type="ChEBI" id="CHEBI:29105"/>
    </cofactor>
</comment>
<proteinExistence type="predicted"/>
<comment type="caution">
    <text evidence="11">The sequence shown here is derived from an EMBL/GenBank/DDBJ whole genome shotgun (WGS) entry which is preliminary data.</text>
</comment>
<sequence>MQEFDPRRPTLRLAPRLLMGVIGFSALALGWRLTAAEATAPIPAPLDPAAIAALQHAAFTQAEAQPGFARPESVPVKILPGETFEAAVKRAGVAPDEARQVVQILAETMDIVHIKAGMAFDAAIAHPRGQRGPARLIGLSLRTGPATAVTVSRTFDGALRLREMEEKIREEETVAQGEISGSLYESATALGATSAITSQMVKLFAHKIDFDRDIKPGDKFELVFNRQITESGRTVEASDLQYAQIKGIRFYRFAHDGDIQYFDEFGKNIKGFLLRTPVDGARMTSSFGMRRHPILGYNRMHQGIDFGAGSGTPILAAGDGVVVEARRWGGYGNWLRIRHNDGWETGYAHLSRYAKGLKPGMRVRQGQLVAYVGSTGASTGPHLHYETWYRGARVNPVSAKVPQGTVLAGRELAAFKAEKARIDRLLQEQEQAAQDRVAPEAAPKRLAVANTDPVQTAGLRR</sequence>
<keyword evidence="4" id="KW-0479">Metal-binding</keyword>
<evidence type="ECO:0000256" key="8">
    <source>
        <dbReference type="SAM" id="MobiDB-lite"/>
    </source>
</evidence>
<dbReference type="InterPro" id="IPR050570">
    <property type="entry name" value="Cell_wall_metabolism_enzyme"/>
</dbReference>
<organism evidence="11 12">
    <name type="scientific">Phenylobacterium conjunctum</name>
    <dbReference type="NCBI Taxonomy" id="1298959"/>
    <lineage>
        <taxon>Bacteria</taxon>
        <taxon>Pseudomonadati</taxon>
        <taxon>Pseudomonadota</taxon>
        <taxon>Alphaproteobacteria</taxon>
        <taxon>Caulobacterales</taxon>
        <taxon>Caulobacteraceae</taxon>
        <taxon>Phenylobacterium</taxon>
    </lineage>
</organism>
<dbReference type="Proteomes" id="UP001597216">
    <property type="component" value="Unassembled WGS sequence"/>
</dbReference>
<evidence type="ECO:0000256" key="7">
    <source>
        <dbReference type="ARBA" id="ARBA00023049"/>
    </source>
</evidence>
<evidence type="ECO:0000313" key="12">
    <source>
        <dbReference type="Proteomes" id="UP001597216"/>
    </source>
</evidence>
<evidence type="ECO:0000256" key="6">
    <source>
        <dbReference type="ARBA" id="ARBA00022833"/>
    </source>
</evidence>